<dbReference type="Proteomes" id="UP001472677">
    <property type="component" value="Unassembled WGS sequence"/>
</dbReference>
<organism evidence="1 2">
    <name type="scientific">Hibiscus sabdariffa</name>
    <name type="common">roselle</name>
    <dbReference type="NCBI Taxonomy" id="183260"/>
    <lineage>
        <taxon>Eukaryota</taxon>
        <taxon>Viridiplantae</taxon>
        <taxon>Streptophyta</taxon>
        <taxon>Embryophyta</taxon>
        <taxon>Tracheophyta</taxon>
        <taxon>Spermatophyta</taxon>
        <taxon>Magnoliopsida</taxon>
        <taxon>eudicotyledons</taxon>
        <taxon>Gunneridae</taxon>
        <taxon>Pentapetalae</taxon>
        <taxon>rosids</taxon>
        <taxon>malvids</taxon>
        <taxon>Malvales</taxon>
        <taxon>Malvaceae</taxon>
        <taxon>Malvoideae</taxon>
        <taxon>Hibiscus</taxon>
    </lineage>
</organism>
<reference evidence="1 2" key="1">
    <citation type="journal article" date="2024" name="G3 (Bethesda)">
        <title>Genome assembly of Hibiscus sabdariffa L. provides insights into metabolisms of medicinal natural products.</title>
        <authorList>
            <person name="Kim T."/>
        </authorList>
    </citation>
    <scope>NUCLEOTIDE SEQUENCE [LARGE SCALE GENOMIC DNA]</scope>
    <source>
        <strain evidence="1">TK-2024</strain>
        <tissue evidence="1">Old leaves</tissue>
    </source>
</reference>
<proteinExistence type="predicted"/>
<keyword evidence="2" id="KW-1185">Reference proteome</keyword>
<accession>A0ABR2CUS4</accession>
<evidence type="ECO:0000313" key="2">
    <source>
        <dbReference type="Proteomes" id="UP001472677"/>
    </source>
</evidence>
<gene>
    <name evidence="1" type="ORF">V6N12_048070</name>
</gene>
<name>A0ABR2CUS4_9ROSI</name>
<sequence>MVEISSDKIMDFGDAIVKTNFGKDKVRVNASMDSDEWLLLSNLGNEKIGLNEGSPLEVNRHVGEEDLVGSDPRLSSQVHMPISVEGLPKKSWAEIIQHENSLEPKNIDLGSGLEEMIVLENRHVSDRAVDDLRAMGLLNEDQNGLNLTHISGNGSKTAHVINEQVQF</sequence>
<comment type="caution">
    <text evidence="1">The sequence shown here is derived from an EMBL/GenBank/DDBJ whole genome shotgun (WGS) entry which is preliminary data.</text>
</comment>
<evidence type="ECO:0000313" key="1">
    <source>
        <dbReference type="EMBL" id="KAK8523552.1"/>
    </source>
</evidence>
<dbReference type="EMBL" id="JBBPBM010000043">
    <property type="protein sequence ID" value="KAK8523552.1"/>
    <property type="molecule type" value="Genomic_DNA"/>
</dbReference>
<protein>
    <submittedName>
        <fullName evidence="1">Uncharacterized protein</fullName>
    </submittedName>
</protein>